<evidence type="ECO:0000313" key="4">
    <source>
        <dbReference type="Proteomes" id="UP000886523"/>
    </source>
</evidence>
<feature type="transmembrane region" description="Helical" evidence="2">
    <location>
        <begin position="95"/>
        <end position="114"/>
    </location>
</feature>
<dbReference type="Proteomes" id="UP000886523">
    <property type="component" value="Unassembled WGS sequence"/>
</dbReference>
<keyword evidence="4" id="KW-1185">Reference proteome</keyword>
<keyword evidence="2" id="KW-0812">Transmembrane</keyword>
<organism evidence="3 4">
    <name type="scientific">Hydnum rufescens UP504</name>
    <dbReference type="NCBI Taxonomy" id="1448309"/>
    <lineage>
        <taxon>Eukaryota</taxon>
        <taxon>Fungi</taxon>
        <taxon>Dikarya</taxon>
        <taxon>Basidiomycota</taxon>
        <taxon>Agaricomycotina</taxon>
        <taxon>Agaricomycetes</taxon>
        <taxon>Cantharellales</taxon>
        <taxon>Hydnaceae</taxon>
        <taxon>Hydnum</taxon>
    </lineage>
</organism>
<comment type="caution">
    <text evidence="3">The sequence shown here is derived from an EMBL/GenBank/DDBJ whole genome shotgun (WGS) entry which is preliminary data.</text>
</comment>
<keyword evidence="2" id="KW-1133">Transmembrane helix</keyword>
<evidence type="ECO:0008006" key="5">
    <source>
        <dbReference type="Google" id="ProtNLM"/>
    </source>
</evidence>
<evidence type="ECO:0000313" key="3">
    <source>
        <dbReference type="EMBL" id="KAF9509686.1"/>
    </source>
</evidence>
<dbReference type="OrthoDB" id="2218151at2759"/>
<accession>A0A9P6ARS2</accession>
<reference evidence="3" key="1">
    <citation type="journal article" date="2020" name="Nat. Commun.">
        <title>Large-scale genome sequencing of mycorrhizal fungi provides insights into the early evolution of symbiotic traits.</title>
        <authorList>
            <person name="Miyauchi S."/>
            <person name="Kiss E."/>
            <person name="Kuo A."/>
            <person name="Drula E."/>
            <person name="Kohler A."/>
            <person name="Sanchez-Garcia M."/>
            <person name="Morin E."/>
            <person name="Andreopoulos B."/>
            <person name="Barry K.W."/>
            <person name="Bonito G."/>
            <person name="Buee M."/>
            <person name="Carver A."/>
            <person name="Chen C."/>
            <person name="Cichocki N."/>
            <person name="Clum A."/>
            <person name="Culley D."/>
            <person name="Crous P.W."/>
            <person name="Fauchery L."/>
            <person name="Girlanda M."/>
            <person name="Hayes R.D."/>
            <person name="Keri Z."/>
            <person name="LaButti K."/>
            <person name="Lipzen A."/>
            <person name="Lombard V."/>
            <person name="Magnuson J."/>
            <person name="Maillard F."/>
            <person name="Murat C."/>
            <person name="Nolan M."/>
            <person name="Ohm R.A."/>
            <person name="Pangilinan J."/>
            <person name="Pereira M.F."/>
            <person name="Perotto S."/>
            <person name="Peter M."/>
            <person name="Pfister S."/>
            <person name="Riley R."/>
            <person name="Sitrit Y."/>
            <person name="Stielow J.B."/>
            <person name="Szollosi G."/>
            <person name="Zifcakova L."/>
            <person name="Stursova M."/>
            <person name="Spatafora J.W."/>
            <person name="Tedersoo L."/>
            <person name="Vaario L.M."/>
            <person name="Yamada A."/>
            <person name="Yan M."/>
            <person name="Wang P."/>
            <person name="Xu J."/>
            <person name="Bruns T."/>
            <person name="Baldrian P."/>
            <person name="Vilgalys R."/>
            <person name="Dunand C."/>
            <person name="Henrissat B."/>
            <person name="Grigoriev I.V."/>
            <person name="Hibbett D."/>
            <person name="Nagy L.G."/>
            <person name="Martin F.M."/>
        </authorList>
    </citation>
    <scope>NUCLEOTIDE SEQUENCE</scope>
    <source>
        <strain evidence="3">UP504</strain>
    </source>
</reference>
<feature type="transmembrane region" description="Helical" evidence="2">
    <location>
        <begin position="143"/>
        <end position="162"/>
    </location>
</feature>
<keyword evidence="2" id="KW-0472">Membrane</keyword>
<gene>
    <name evidence="3" type="ORF">BS47DRAFT_1373458</name>
</gene>
<name>A0A9P6ARS2_9AGAM</name>
<feature type="region of interest" description="Disordered" evidence="1">
    <location>
        <begin position="168"/>
        <end position="344"/>
    </location>
</feature>
<protein>
    <recommendedName>
        <fullName evidence="5">MARVEL domain-containing protein</fullName>
    </recommendedName>
</protein>
<sequence>MSVLDRLKDAARRIVPENHGPGLLSASSINGHVRIVPFEGEVDAISPAAMVFHASQIFFTFLAMCCFAAVASFQAKWHIGPSDYRLARALKELRVLLILTCTGVAELLLIRWAGCKDASKDPHSSLGKDFRSQLPGWCRTKKAGTVFSAFWACSLGLILLDLRSGKISRRSHDPPFSRPSDDPRDDDAESILSRPVNRGGGDRDGDGDGVSQSPFADSNRYRNPSSPSTAVRTSRSSMDPYGAFSDPAPSGYPPSATAPGARASSLSPTRGGETSRPTAPLPKSYPNNSYVPPEPRVPPRPARLDSTTPSTPPSYTPSHATEPKTYPPPSPQSRRDVAHHGTRV</sequence>
<dbReference type="EMBL" id="MU129030">
    <property type="protein sequence ID" value="KAF9509686.1"/>
    <property type="molecule type" value="Genomic_DNA"/>
</dbReference>
<feature type="compositionally biased region" description="Basic and acidic residues" evidence="1">
    <location>
        <begin position="333"/>
        <end position="344"/>
    </location>
</feature>
<proteinExistence type="predicted"/>
<evidence type="ECO:0000256" key="2">
    <source>
        <dbReference type="SAM" id="Phobius"/>
    </source>
</evidence>
<dbReference type="AlphaFoldDB" id="A0A9P6ARS2"/>
<evidence type="ECO:0000256" key="1">
    <source>
        <dbReference type="SAM" id="MobiDB-lite"/>
    </source>
</evidence>
<feature type="compositionally biased region" description="Pro residues" evidence="1">
    <location>
        <begin position="292"/>
        <end position="301"/>
    </location>
</feature>
<feature type="compositionally biased region" description="Polar residues" evidence="1">
    <location>
        <begin position="210"/>
        <end position="237"/>
    </location>
</feature>
<feature type="transmembrane region" description="Helical" evidence="2">
    <location>
        <begin position="57"/>
        <end position="75"/>
    </location>
</feature>
<feature type="compositionally biased region" description="Basic and acidic residues" evidence="1">
    <location>
        <begin position="170"/>
        <end position="182"/>
    </location>
</feature>